<keyword evidence="4" id="KW-1185">Reference proteome</keyword>
<feature type="domain" description="Beta-ketoacyl synthase-like N-terminal" evidence="2">
    <location>
        <begin position="1"/>
        <end position="224"/>
    </location>
</feature>
<dbReference type="PANTHER" id="PTHR11712:SF336">
    <property type="entry name" value="3-OXOACYL-[ACYL-CARRIER-PROTEIN] SYNTHASE, MITOCHONDRIAL"/>
    <property type="match status" value="1"/>
</dbReference>
<dbReference type="InterPro" id="IPR000794">
    <property type="entry name" value="Beta-ketoacyl_synthase"/>
</dbReference>
<evidence type="ECO:0000259" key="2">
    <source>
        <dbReference type="Pfam" id="PF00109"/>
    </source>
</evidence>
<dbReference type="Proteomes" id="UP001594351">
    <property type="component" value="Unassembled WGS sequence"/>
</dbReference>
<protein>
    <submittedName>
        <fullName evidence="3">Beta-ketoacyl synthase N-terminal-like domain-containing protein</fullName>
    </submittedName>
</protein>
<accession>A0ABV6YUQ6</accession>
<dbReference type="PANTHER" id="PTHR11712">
    <property type="entry name" value="POLYKETIDE SYNTHASE-RELATED"/>
    <property type="match status" value="1"/>
</dbReference>
<dbReference type="InterPro" id="IPR016039">
    <property type="entry name" value="Thiolase-like"/>
</dbReference>
<name>A0ABV6YUQ6_UNCC1</name>
<gene>
    <name evidence="3" type="ORF">ACFL27_07080</name>
</gene>
<sequence>MNDVVITGIGLVTPFGTGKKFLLSALESASRVTPHKLPALNNTVIQDQLVGTIPDLEVAVKQLPRKLVKFMSTAAIIGCLAGKEACEEATIGQRFEPERVGIFTATGLTSENFDFAPEILKVSLDEKGTFSEKLFGKVGLKLLNPLNSFKILPNMPPCILSIVLGIKGPNLIFNPWAGQAGAALLEGWRAVHQGEVDCAVVGAADNPAAASAVVYLKQMGLLSGAEFPSAAGAYLVFENRARAEKDHVQVYGVIEKIAVSRSAEKAYDPLTPILGRTFAAAAPVLLATMCLGLPRPATLIDHRGTSCSFQFRQTI</sequence>
<comment type="caution">
    <text evidence="3">The sequence shown here is derived from an EMBL/GenBank/DDBJ whole genome shotgun (WGS) entry which is preliminary data.</text>
</comment>
<reference evidence="3 4" key="1">
    <citation type="submission" date="2024-09" db="EMBL/GenBank/DDBJ databases">
        <title>Laminarin stimulates single cell rates of sulfate reduction while oxygen inhibits transcriptomic activity in coastal marine sediment.</title>
        <authorList>
            <person name="Lindsay M."/>
            <person name="Orcutt B."/>
            <person name="Emerson D."/>
            <person name="Stepanauskas R."/>
            <person name="D'Angelo T."/>
        </authorList>
    </citation>
    <scope>NUCLEOTIDE SEQUENCE [LARGE SCALE GENOMIC DNA]</scope>
    <source>
        <strain evidence="3">SAG AM-311-K15</strain>
    </source>
</reference>
<dbReference type="Pfam" id="PF00109">
    <property type="entry name" value="ketoacyl-synt"/>
    <property type="match status" value="1"/>
</dbReference>
<organism evidence="3 4">
    <name type="scientific">candidate division CSSED10-310 bacterium</name>
    <dbReference type="NCBI Taxonomy" id="2855610"/>
    <lineage>
        <taxon>Bacteria</taxon>
        <taxon>Bacteria division CSSED10-310</taxon>
    </lineage>
</organism>
<keyword evidence="1" id="KW-0808">Transferase</keyword>
<proteinExistence type="predicted"/>
<dbReference type="Gene3D" id="3.40.47.10">
    <property type="match status" value="1"/>
</dbReference>
<evidence type="ECO:0000313" key="3">
    <source>
        <dbReference type="EMBL" id="MFC1849936.1"/>
    </source>
</evidence>
<evidence type="ECO:0000256" key="1">
    <source>
        <dbReference type="ARBA" id="ARBA00022679"/>
    </source>
</evidence>
<dbReference type="SUPFAM" id="SSF53901">
    <property type="entry name" value="Thiolase-like"/>
    <property type="match status" value="1"/>
</dbReference>
<dbReference type="EMBL" id="JBHPBY010000067">
    <property type="protein sequence ID" value="MFC1849936.1"/>
    <property type="molecule type" value="Genomic_DNA"/>
</dbReference>
<dbReference type="InterPro" id="IPR014030">
    <property type="entry name" value="Ketoacyl_synth_N"/>
</dbReference>
<evidence type="ECO:0000313" key="4">
    <source>
        <dbReference type="Proteomes" id="UP001594351"/>
    </source>
</evidence>